<dbReference type="PANTHER" id="PTHR15503:SF45">
    <property type="entry name" value="RNA-DIRECTED DNA POLYMERASE HOMOLOG"/>
    <property type="match status" value="1"/>
</dbReference>
<evidence type="ECO:0000313" key="4">
    <source>
        <dbReference type="Proteomes" id="UP000694930"/>
    </source>
</evidence>
<reference evidence="4" key="1">
    <citation type="journal article" date="2014" name="Nat. Genet.">
        <title>The genome of the stress-tolerant wild tomato species Solanum pennellii.</title>
        <authorList>
            <person name="Bolger A."/>
            <person name="Scossa F."/>
            <person name="Bolger M.E."/>
            <person name="Lanz C."/>
            <person name="Maumus F."/>
            <person name="Tohge T."/>
            <person name="Quesneville H."/>
            <person name="Alseekh S."/>
            <person name="Sorensen I."/>
            <person name="Lichtenstein G."/>
            <person name="Fich E.A."/>
            <person name="Conte M."/>
            <person name="Keller H."/>
            <person name="Schneeberger K."/>
            <person name="Schwacke R."/>
            <person name="Ofner I."/>
            <person name="Vrebalov J."/>
            <person name="Xu Y."/>
            <person name="Osorio S."/>
            <person name="Aflitos S.A."/>
            <person name="Schijlen E."/>
            <person name="Jimenez-Gomez J.M."/>
            <person name="Ryngajllo M."/>
            <person name="Kimura S."/>
            <person name="Kumar R."/>
            <person name="Koenig D."/>
            <person name="Headland L.R."/>
            <person name="Maloof J.N."/>
            <person name="Sinha N."/>
            <person name="van Ham R.C."/>
            <person name="Lankhorst R.K."/>
            <person name="Mao L."/>
            <person name="Vogel A."/>
            <person name="Arsova B."/>
            <person name="Panstruga R."/>
            <person name="Fei Z."/>
            <person name="Rose J.K."/>
            <person name="Zamir D."/>
            <person name="Carrari F."/>
            <person name="Giovannoni J.J."/>
            <person name="Weigel D."/>
            <person name="Usadel B."/>
            <person name="Fernie A.R."/>
        </authorList>
    </citation>
    <scope>NUCLEOTIDE SEQUENCE [LARGE SCALE GENOMIC DNA]</scope>
    <source>
        <strain evidence="4">cv. LA0716</strain>
    </source>
</reference>
<reference evidence="5" key="2">
    <citation type="submission" date="2025-08" db="UniProtKB">
        <authorList>
            <consortium name="RefSeq"/>
        </authorList>
    </citation>
    <scope>IDENTIFICATION</scope>
</reference>
<dbReference type="Gene3D" id="4.10.60.10">
    <property type="entry name" value="Zinc finger, CCHC-type"/>
    <property type="match status" value="1"/>
</dbReference>
<evidence type="ECO:0000256" key="2">
    <source>
        <dbReference type="SAM" id="MobiDB-lite"/>
    </source>
</evidence>
<keyword evidence="1" id="KW-0862">Zinc</keyword>
<dbReference type="GeneID" id="114075302"/>
<organism evidence="4 5">
    <name type="scientific">Solanum pennellii</name>
    <name type="common">Tomato</name>
    <name type="synonym">Lycopersicon pennellii</name>
    <dbReference type="NCBI Taxonomy" id="28526"/>
    <lineage>
        <taxon>Eukaryota</taxon>
        <taxon>Viridiplantae</taxon>
        <taxon>Streptophyta</taxon>
        <taxon>Embryophyta</taxon>
        <taxon>Tracheophyta</taxon>
        <taxon>Spermatophyta</taxon>
        <taxon>Magnoliopsida</taxon>
        <taxon>eudicotyledons</taxon>
        <taxon>Gunneridae</taxon>
        <taxon>Pentapetalae</taxon>
        <taxon>asterids</taxon>
        <taxon>lamiids</taxon>
        <taxon>Solanales</taxon>
        <taxon>Solanaceae</taxon>
        <taxon>Solanoideae</taxon>
        <taxon>Solaneae</taxon>
        <taxon>Solanum</taxon>
        <taxon>Solanum subgen. Lycopersicon</taxon>
    </lineage>
</organism>
<keyword evidence="4" id="KW-1185">Reference proteome</keyword>
<sequence>MGVSDDLTKECCSTMLDDNMDISRLMVHTQQVEESRVKRNNREFKRAKPYKGVGTENCFGCGKGGHKARDCRMIKARGKESNQTQASCPSLDVPKKNLFSDLCYRGDQENSPDVVTSDSAVSRRVFTSCPISFPNRVIFVYLIELDMLDFDTNRYSKFLGFIQVQRGGNGRVQSTTSLAPTSHPTQLGKSSGTDGGQRQNRLYALQDHEGSPEIVTLVCEFPDVFPEDFLGVPPERKIDFGIDLLPYTQSISIPPYIKELKENLKDLQDKGFIRPIISLWGAPVLFVRKKDGFLRIYIDYRQLNKVIIKNMYPILRID</sequence>
<feature type="region of interest" description="Disordered" evidence="2">
    <location>
        <begin position="172"/>
        <end position="196"/>
    </location>
</feature>
<dbReference type="PROSITE" id="PS50158">
    <property type="entry name" value="ZF_CCHC"/>
    <property type="match status" value="1"/>
</dbReference>
<dbReference type="InterPro" id="IPR036875">
    <property type="entry name" value="Znf_CCHC_sf"/>
</dbReference>
<accession>A0ABM1V1H0</accession>
<protein>
    <submittedName>
        <fullName evidence="5">Uncharacterized protein LOC114075302</fullName>
    </submittedName>
</protein>
<keyword evidence="1" id="KW-0479">Metal-binding</keyword>
<evidence type="ECO:0000313" key="5">
    <source>
        <dbReference type="RefSeq" id="XP_027769588.1"/>
    </source>
</evidence>
<evidence type="ECO:0000256" key="1">
    <source>
        <dbReference type="PROSITE-ProRule" id="PRU00047"/>
    </source>
</evidence>
<gene>
    <name evidence="5" type="primary">LOC114075302</name>
</gene>
<dbReference type="SUPFAM" id="SSF57756">
    <property type="entry name" value="Retrovirus zinc finger-like domains"/>
    <property type="match status" value="1"/>
</dbReference>
<dbReference type="Gene3D" id="3.10.10.10">
    <property type="entry name" value="HIV Type 1 Reverse Transcriptase, subunit A, domain 1"/>
    <property type="match status" value="1"/>
</dbReference>
<dbReference type="InterPro" id="IPR032567">
    <property type="entry name" value="RTL1-rel"/>
</dbReference>
<evidence type="ECO:0000259" key="3">
    <source>
        <dbReference type="PROSITE" id="PS50158"/>
    </source>
</evidence>
<name>A0ABM1V1H0_SOLPN</name>
<proteinExistence type="predicted"/>
<dbReference type="RefSeq" id="XP_027769588.1">
    <property type="nucleotide sequence ID" value="XM_027913787.1"/>
</dbReference>
<dbReference type="InterPro" id="IPR043502">
    <property type="entry name" value="DNA/RNA_pol_sf"/>
</dbReference>
<feature type="domain" description="CCHC-type" evidence="3">
    <location>
        <begin position="58"/>
        <end position="72"/>
    </location>
</feature>
<dbReference type="SUPFAM" id="SSF56672">
    <property type="entry name" value="DNA/RNA polymerases"/>
    <property type="match status" value="1"/>
</dbReference>
<dbReference type="PANTHER" id="PTHR15503">
    <property type="entry name" value="LDOC1 RELATED"/>
    <property type="match status" value="1"/>
</dbReference>
<dbReference type="Proteomes" id="UP000694930">
    <property type="component" value="Chromosome 12"/>
</dbReference>
<keyword evidence="1" id="KW-0863">Zinc-finger</keyword>
<dbReference type="SMART" id="SM00343">
    <property type="entry name" value="ZnF_C2HC"/>
    <property type="match status" value="1"/>
</dbReference>
<dbReference type="InterPro" id="IPR001878">
    <property type="entry name" value="Znf_CCHC"/>
</dbReference>